<dbReference type="InterPro" id="IPR008397">
    <property type="entry name" value="Alginate_lyase_dom"/>
</dbReference>
<protein>
    <submittedName>
        <fullName evidence="5">Alginate lyase family protein</fullName>
    </submittedName>
</protein>
<dbReference type="EMBL" id="JBHRTO010000001">
    <property type="protein sequence ID" value="MFC3182099.1"/>
    <property type="molecule type" value="Genomic_DNA"/>
</dbReference>
<keyword evidence="2 5" id="KW-0456">Lyase</keyword>
<comment type="caution">
    <text evidence="5">The sequence shown here is derived from an EMBL/GenBank/DDBJ whole genome shotgun (WGS) entry which is preliminary data.</text>
</comment>
<feature type="domain" description="Alginate lyase" evidence="4">
    <location>
        <begin position="154"/>
        <end position="298"/>
    </location>
</feature>
<proteinExistence type="predicted"/>
<evidence type="ECO:0000259" key="4">
    <source>
        <dbReference type="Pfam" id="PF05426"/>
    </source>
</evidence>
<feature type="signal peptide" evidence="3">
    <location>
        <begin position="1"/>
        <end position="23"/>
    </location>
</feature>
<dbReference type="Proteomes" id="UP001595547">
    <property type="component" value="Unassembled WGS sequence"/>
</dbReference>
<organism evidence="5 6">
    <name type="scientific">Cypionkella sinensis</name>
    <dbReference type="NCBI Taxonomy" id="1756043"/>
    <lineage>
        <taxon>Bacteria</taxon>
        <taxon>Pseudomonadati</taxon>
        <taxon>Pseudomonadota</taxon>
        <taxon>Alphaproteobacteria</taxon>
        <taxon>Rhodobacterales</taxon>
        <taxon>Paracoccaceae</taxon>
        <taxon>Cypionkella</taxon>
    </lineage>
</organism>
<dbReference type="SUPFAM" id="SSF48230">
    <property type="entry name" value="Chondroitin AC/alginate lyase"/>
    <property type="match status" value="1"/>
</dbReference>
<keyword evidence="1 3" id="KW-0732">Signal</keyword>
<dbReference type="Gene3D" id="1.50.10.100">
    <property type="entry name" value="Chondroitin AC/alginate lyase"/>
    <property type="match status" value="1"/>
</dbReference>
<accession>A0ABV7J456</accession>
<reference evidence="6" key="1">
    <citation type="journal article" date="2019" name="Int. J. Syst. Evol. Microbiol.">
        <title>The Global Catalogue of Microorganisms (GCM) 10K type strain sequencing project: providing services to taxonomists for standard genome sequencing and annotation.</title>
        <authorList>
            <consortium name="The Broad Institute Genomics Platform"/>
            <consortium name="The Broad Institute Genome Sequencing Center for Infectious Disease"/>
            <person name="Wu L."/>
            <person name="Ma J."/>
        </authorList>
    </citation>
    <scope>NUCLEOTIDE SEQUENCE [LARGE SCALE GENOMIC DNA]</scope>
    <source>
        <strain evidence="6">KCTC 52039</strain>
    </source>
</reference>
<evidence type="ECO:0000313" key="5">
    <source>
        <dbReference type="EMBL" id="MFC3182099.1"/>
    </source>
</evidence>
<gene>
    <name evidence="5" type="ORF">ACFOGH_13940</name>
</gene>
<keyword evidence="6" id="KW-1185">Reference proteome</keyword>
<evidence type="ECO:0000256" key="3">
    <source>
        <dbReference type="SAM" id="SignalP"/>
    </source>
</evidence>
<dbReference type="GO" id="GO:0016829">
    <property type="term" value="F:lyase activity"/>
    <property type="evidence" value="ECO:0007669"/>
    <property type="project" value="UniProtKB-KW"/>
</dbReference>
<evidence type="ECO:0000256" key="2">
    <source>
        <dbReference type="ARBA" id="ARBA00023239"/>
    </source>
</evidence>
<dbReference type="RefSeq" id="WP_380073679.1">
    <property type="nucleotide sequence ID" value="NZ_JBHRTO010000001.1"/>
</dbReference>
<evidence type="ECO:0000256" key="1">
    <source>
        <dbReference type="ARBA" id="ARBA00022729"/>
    </source>
</evidence>
<dbReference type="InterPro" id="IPR008929">
    <property type="entry name" value="Chondroitin_lyas"/>
</dbReference>
<name>A0ABV7J456_9RHOB</name>
<dbReference type="Pfam" id="PF05426">
    <property type="entry name" value="Alginate_lyase"/>
    <property type="match status" value="1"/>
</dbReference>
<sequence length="371" mass="39675">MKHALTSAAMILALLAPAQSAPAQTAPETAEPKAFVCFDPVPPVTALAIPSRYKDDSKNRSDFDAEANAAVEAALNPLDDFINLLVKNANAALQITTPAEADPETPPDLARQTLIADCVVDRIHDWAAADALADMKTQGAQLSVPSRIAGLAMAYAQVRGLATQDARQPAIEAWLTARMQSSMVFFDTEAPPKSRENNLRAWAALAAAQVGLLQNDTVMTTWAADSVKLVLCTSTPEGALPNEMWRGKLALHYQIHAVGPLVTTTALLQPGFPDLLTTCDNALLRVARFTLKAVEDPKLVEVIAGKPQKFDSAAEMKRAFQFAWLAPLETLAPEPAFTAFAAKFDLLSNSKLGGKQSLLWPALDAKDATAP</sequence>
<evidence type="ECO:0000313" key="6">
    <source>
        <dbReference type="Proteomes" id="UP001595547"/>
    </source>
</evidence>
<feature type="chain" id="PRO_5047341904" evidence="3">
    <location>
        <begin position="24"/>
        <end position="371"/>
    </location>
</feature>